<gene>
    <name evidence="1" type="ORF">AQZ52_02105</name>
</gene>
<organism evidence="1 2">
    <name type="scientific">Novosphingobium fuchskuhlense</name>
    <dbReference type="NCBI Taxonomy" id="1117702"/>
    <lineage>
        <taxon>Bacteria</taxon>
        <taxon>Pseudomonadati</taxon>
        <taxon>Pseudomonadota</taxon>
        <taxon>Alphaproteobacteria</taxon>
        <taxon>Sphingomonadales</taxon>
        <taxon>Sphingomonadaceae</taxon>
        <taxon>Novosphingobium</taxon>
    </lineage>
</organism>
<protein>
    <submittedName>
        <fullName evidence="1">Uncharacterized protein</fullName>
    </submittedName>
</protein>
<evidence type="ECO:0000313" key="1">
    <source>
        <dbReference type="EMBL" id="KUR72123.1"/>
    </source>
</evidence>
<reference evidence="1 2" key="1">
    <citation type="submission" date="2015-10" db="EMBL/GenBank/DDBJ databases">
        <title>Draft genome sequence of Novosphingobium fuchskuhlense DSM 25065 isolated from a surface water sample of the southwest basin of Lake Grosse Fuchskuhle.</title>
        <authorList>
            <person name="Ruckert C."/>
            <person name="Winkler A."/>
            <person name="Glaeser J."/>
            <person name="Grossart H.-P."/>
            <person name="Kalinowski J."/>
            <person name="Glaeser S."/>
        </authorList>
    </citation>
    <scope>NUCLEOTIDE SEQUENCE [LARGE SCALE GENOMIC DNA]</scope>
    <source>
        <strain evidence="1 2">FNE08-7</strain>
    </source>
</reference>
<proteinExistence type="predicted"/>
<evidence type="ECO:0000313" key="2">
    <source>
        <dbReference type="Proteomes" id="UP000058012"/>
    </source>
</evidence>
<comment type="caution">
    <text evidence="1">The sequence shown here is derived from an EMBL/GenBank/DDBJ whole genome shotgun (WGS) entry which is preliminary data.</text>
</comment>
<dbReference type="AlphaFoldDB" id="A0A124JVB8"/>
<name>A0A124JVB8_9SPHN</name>
<dbReference type="EMBL" id="LLZS01000003">
    <property type="protein sequence ID" value="KUR72123.1"/>
    <property type="molecule type" value="Genomic_DNA"/>
</dbReference>
<accession>A0A124JVB8</accession>
<dbReference type="Proteomes" id="UP000058012">
    <property type="component" value="Unassembled WGS sequence"/>
</dbReference>
<dbReference type="OrthoDB" id="7845594at2"/>
<sequence>MNWGQKIAAKSISEIMAGPYDVTGVLAFKDGDRMDHAIAIKLISAFWHKVDRIFFGQAADQGFGINRRCFLEFGKSQRCIHVHFVAQSPFDPVTFSAILNVLWNGLNPQTAELRKNWITPIHSKPAIAAYVTKEIWRFRDDLHVLDCDHGLSGLTRYAAFDPEARLQRIANRVDADTLEEAMALIPVHMIIIRKRMEEREREAAKQCNLRMASAPSSFRQFIQSRQT</sequence>
<dbReference type="RefSeq" id="WP_067906292.1">
    <property type="nucleotide sequence ID" value="NZ_KQ954244.1"/>
</dbReference>
<keyword evidence="2" id="KW-1185">Reference proteome</keyword>